<dbReference type="PRINTS" id="PR00111">
    <property type="entry name" value="ABHYDROLASE"/>
</dbReference>
<feature type="domain" description="AB hydrolase-1" evidence="1">
    <location>
        <begin position="23"/>
        <end position="251"/>
    </location>
</feature>
<evidence type="ECO:0000313" key="2">
    <source>
        <dbReference type="EMBL" id="SON57496.1"/>
    </source>
</evidence>
<dbReference type="Gene3D" id="3.40.50.1820">
    <property type="entry name" value="alpha/beta hydrolase"/>
    <property type="match status" value="1"/>
</dbReference>
<dbReference type="PANTHER" id="PTHR43798">
    <property type="entry name" value="MONOACYLGLYCEROL LIPASE"/>
    <property type="match status" value="1"/>
</dbReference>
<dbReference type="AlphaFoldDB" id="A0A2C9DB61"/>
<dbReference type="GO" id="GO:0016020">
    <property type="term" value="C:membrane"/>
    <property type="evidence" value="ECO:0007669"/>
    <property type="project" value="TreeGrafter"/>
</dbReference>
<dbReference type="Proteomes" id="UP000223606">
    <property type="component" value="Chromosome 1"/>
</dbReference>
<sequence>MPTDSTDILPYAKRGVVDQHPPLVLLHGFGGSAAGWTNLQIALERRRRSIAFDLPGHGRALGAAKIGNAHVSMLAVMASMDALGLDRVHLVGHSMGGAVAALLALKAPERLASLTLLSPGGFGREINHVLLRAYGRARDLEALAPLVPQFFGPAFRLPRRMVENEARERAEPGRVETLVDICESILDGNMQKMLPREALGDLKVPVKVIWGFADRVLPVSQSAGLPGMVALHRFAGVGHMPHLEVPREVARLIAHQITLEDVG</sequence>
<proteinExistence type="predicted"/>
<dbReference type="InterPro" id="IPR000073">
    <property type="entry name" value="AB_hydrolase_1"/>
</dbReference>
<dbReference type="KEGG" id="hdi:HDIA_3955"/>
<evidence type="ECO:0000259" key="1">
    <source>
        <dbReference type="Pfam" id="PF12697"/>
    </source>
</evidence>
<dbReference type="RefSeq" id="WP_099557740.1">
    <property type="nucleotide sequence ID" value="NZ_LT960614.1"/>
</dbReference>
<dbReference type="EC" id="2.3.1.12" evidence="2"/>
<dbReference type="GO" id="GO:0004742">
    <property type="term" value="F:dihydrolipoyllysine-residue acetyltransferase activity"/>
    <property type="evidence" value="ECO:0007669"/>
    <property type="project" value="UniProtKB-EC"/>
</dbReference>
<dbReference type="OrthoDB" id="9804723at2"/>
<keyword evidence="3" id="KW-1185">Reference proteome</keyword>
<keyword evidence="2" id="KW-0808">Transferase</keyword>
<dbReference type="InterPro" id="IPR050266">
    <property type="entry name" value="AB_hydrolase_sf"/>
</dbReference>
<name>A0A2C9DB61_9HYPH</name>
<evidence type="ECO:0000313" key="3">
    <source>
        <dbReference type="Proteomes" id="UP000223606"/>
    </source>
</evidence>
<keyword evidence="2" id="KW-0012">Acyltransferase</keyword>
<accession>A0A2C9DB61</accession>
<protein>
    <submittedName>
        <fullName evidence="2">Dihydrolipoyllysine-residue acetyltransferase component of acetoin cleaving system</fullName>
        <ecNumber evidence="2">2.3.1.12</ecNumber>
    </submittedName>
</protein>
<dbReference type="EMBL" id="LT960614">
    <property type="protein sequence ID" value="SON57496.1"/>
    <property type="molecule type" value="Genomic_DNA"/>
</dbReference>
<gene>
    <name evidence="2" type="primary">acoC</name>
    <name evidence="2" type="ORF">HDIA_3955</name>
</gene>
<dbReference type="PANTHER" id="PTHR43798:SF33">
    <property type="entry name" value="HYDROLASE, PUTATIVE (AFU_ORTHOLOGUE AFUA_2G14860)-RELATED"/>
    <property type="match status" value="1"/>
</dbReference>
<dbReference type="SUPFAM" id="SSF53474">
    <property type="entry name" value="alpha/beta-Hydrolases"/>
    <property type="match status" value="1"/>
</dbReference>
<dbReference type="InterPro" id="IPR029058">
    <property type="entry name" value="AB_hydrolase_fold"/>
</dbReference>
<organism evidence="2 3">
    <name type="scientific">Hartmannibacter diazotrophicus</name>
    <dbReference type="NCBI Taxonomy" id="1482074"/>
    <lineage>
        <taxon>Bacteria</taxon>
        <taxon>Pseudomonadati</taxon>
        <taxon>Pseudomonadota</taxon>
        <taxon>Alphaproteobacteria</taxon>
        <taxon>Hyphomicrobiales</taxon>
        <taxon>Pleomorphomonadaceae</taxon>
        <taxon>Hartmannibacter</taxon>
    </lineage>
</organism>
<dbReference type="Pfam" id="PF12697">
    <property type="entry name" value="Abhydrolase_6"/>
    <property type="match status" value="1"/>
</dbReference>
<reference evidence="3" key="1">
    <citation type="submission" date="2017-09" db="EMBL/GenBank/DDBJ databases">
        <title>Genome sequence of Nannocystis excedens DSM 71.</title>
        <authorList>
            <person name="Blom J."/>
        </authorList>
    </citation>
    <scope>NUCLEOTIDE SEQUENCE [LARGE SCALE GENOMIC DNA]</scope>
    <source>
        <strain evidence="3">type strain: E19</strain>
    </source>
</reference>